<gene>
    <name evidence="1" type="ORF">FTUN_8014</name>
</gene>
<keyword evidence="2" id="KW-1185">Reference proteome</keyword>
<proteinExistence type="predicted"/>
<evidence type="ECO:0000313" key="2">
    <source>
        <dbReference type="Proteomes" id="UP000503447"/>
    </source>
</evidence>
<organism evidence="1 2">
    <name type="scientific">Frigoriglobus tundricola</name>
    <dbReference type="NCBI Taxonomy" id="2774151"/>
    <lineage>
        <taxon>Bacteria</taxon>
        <taxon>Pseudomonadati</taxon>
        <taxon>Planctomycetota</taxon>
        <taxon>Planctomycetia</taxon>
        <taxon>Gemmatales</taxon>
        <taxon>Gemmataceae</taxon>
        <taxon>Frigoriglobus</taxon>
    </lineage>
</organism>
<dbReference type="NCBIfam" id="TIGR02996">
    <property type="entry name" value="rpt_mate_G_obs"/>
    <property type="match status" value="1"/>
</dbReference>
<dbReference type="EMBL" id="CP053452">
    <property type="protein sequence ID" value="QJX00385.1"/>
    <property type="molecule type" value="Genomic_DNA"/>
</dbReference>
<name>A0A6M5Z3T6_9BACT</name>
<dbReference type="RefSeq" id="WP_171475139.1">
    <property type="nucleotide sequence ID" value="NZ_CP053452.2"/>
</dbReference>
<evidence type="ECO:0008006" key="3">
    <source>
        <dbReference type="Google" id="ProtNLM"/>
    </source>
</evidence>
<accession>A0A6M5Z3T6</accession>
<dbReference type="KEGG" id="ftj:FTUN_8014"/>
<dbReference type="InterPro" id="IPR014338">
    <property type="entry name" value="CHP02996_rpt-companion-dom"/>
</dbReference>
<reference evidence="2" key="1">
    <citation type="submission" date="2020-05" db="EMBL/GenBank/DDBJ databases">
        <title>Frigoriglobus tundricola gen. nov., sp. nov., a psychrotolerant cellulolytic planctomycete of the family Gemmataceae with two divergent copies of 16S rRNA gene.</title>
        <authorList>
            <person name="Kulichevskaya I.S."/>
            <person name="Ivanova A.A."/>
            <person name="Naumoff D.G."/>
            <person name="Beletsky A.V."/>
            <person name="Rijpstra W.I.C."/>
            <person name="Sinninghe Damste J.S."/>
            <person name="Mardanov A.V."/>
            <person name="Ravin N.V."/>
            <person name="Dedysh S.N."/>
        </authorList>
    </citation>
    <scope>NUCLEOTIDE SEQUENCE [LARGE SCALE GENOMIC DNA]</scope>
    <source>
        <strain evidence="2">PL17</strain>
    </source>
</reference>
<dbReference type="AlphaFoldDB" id="A0A6M5Z3T6"/>
<protein>
    <recommendedName>
        <fullName evidence="3">Repeat-companion domain protein</fullName>
    </recommendedName>
</protein>
<sequence>MNDRPALMAAIIAHPDEDTPRLALADWLQEHGDEHDRARAEFIRLQIQSAKEPDVKTRRAVESRAKKLEEAHRKAWLSPLRKIDKQLVGSGPGPRTEFTRGLLESVAFFSSDFLRKQSQPALADAFATVGVEALALFGPAERYEDWCTCTSIRWIAALTFNGGAAALAKIGRSPHCAHLGRLAFNHESLTDAGLKQFAKQSETSKLREFTVSGEVGHTIRGRLQRPGFVRSYTVIACRYSTRSASPVGRPRRSGWRTYLRTTA</sequence>
<dbReference type="Proteomes" id="UP000503447">
    <property type="component" value="Chromosome"/>
</dbReference>
<evidence type="ECO:0000313" key="1">
    <source>
        <dbReference type="EMBL" id="QJX00385.1"/>
    </source>
</evidence>